<reference evidence="7 8" key="1">
    <citation type="submission" date="2020-05" db="EMBL/GenBank/DDBJ databases">
        <title>Genome sequencing of Spirosoma sp. TS118.</title>
        <authorList>
            <person name="Lee J.-H."/>
            <person name="Jeong S."/>
            <person name="Zhao L."/>
            <person name="Jung J.-H."/>
            <person name="Kim M.-K."/>
            <person name="Lim S."/>
        </authorList>
    </citation>
    <scope>NUCLEOTIDE SEQUENCE [LARGE SCALE GENOMIC DNA]</scope>
    <source>
        <strain evidence="7 8">TS118</strain>
    </source>
</reference>
<evidence type="ECO:0000256" key="5">
    <source>
        <dbReference type="ARBA" id="ARBA00047942"/>
    </source>
</evidence>
<gene>
    <name evidence="7" type="ORF">HNV11_20535</name>
</gene>
<evidence type="ECO:0000313" key="7">
    <source>
        <dbReference type="EMBL" id="QJW91596.1"/>
    </source>
</evidence>
<dbReference type="AlphaFoldDB" id="A0A6M5YE46"/>
<accession>A0A6M5YE46</accession>
<organism evidence="7 8">
    <name type="scientific">Spirosoma taeanense</name>
    <dbReference type="NCBI Taxonomy" id="2735870"/>
    <lineage>
        <taxon>Bacteria</taxon>
        <taxon>Pseudomonadati</taxon>
        <taxon>Bacteroidota</taxon>
        <taxon>Cytophagia</taxon>
        <taxon>Cytophagales</taxon>
        <taxon>Cytophagaceae</taxon>
        <taxon>Spirosoma</taxon>
    </lineage>
</organism>
<keyword evidence="4" id="KW-0949">S-adenosyl-L-methionine</keyword>
<dbReference type="EC" id="2.1.1.72" evidence="1"/>
<comment type="catalytic activity">
    <reaction evidence="5">
        <text>a 2'-deoxyadenosine in DNA + S-adenosyl-L-methionine = an N(6)-methyl-2'-deoxyadenosine in DNA + S-adenosyl-L-homocysteine + H(+)</text>
        <dbReference type="Rhea" id="RHEA:15197"/>
        <dbReference type="Rhea" id="RHEA-COMP:12418"/>
        <dbReference type="Rhea" id="RHEA-COMP:12419"/>
        <dbReference type="ChEBI" id="CHEBI:15378"/>
        <dbReference type="ChEBI" id="CHEBI:57856"/>
        <dbReference type="ChEBI" id="CHEBI:59789"/>
        <dbReference type="ChEBI" id="CHEBI:90615"/>
        <dbReference type="ChEBI" id="CHEBI:90616"/>
        <dbReference type="EC" id="2.1.1.72"/>
    </reaction>
</comment>
<protein>
    <recommendedName>
        <fullName evidence="1">site-specific DNA-methyltransferase (adenine-specific)</fullName>
        <ecNumber evidence="1">2.1.1.72</ecNumber>
    </recommendedName>
</protein>
<dbReference type="InterPro" id="IPR002052">
    <property type="entry name" value="DNA_methylase_N6_adenine_CS"/>
</dbReference>
<proteinExistence type="predicted"/>
<dbReference type="GO" id="GO:0009007">
    <property type="term" value="F:site-specific DNA-methyltransferase (adenine-specific) activity"/>
    <property type="evidence" value="ECO:0007669"/>
    <property type="project" value="UniProtKB-EC"/>
</dbReference>
<dbReference type="Proteomes" id="UP000502756">
    <property type="component" value="Chromosome"/>
</dbReference>
<dbReference type="InterPro" id="IPR012327">
    <property type="entry name" value="MeTrfase_D12"/>
</dbReference>
<dbReference type="GO" id="GO:0032259">
    <property type="term" value="P:methylation"/>
    <property type="evidence" value="ECO:0007669"/>
    <property type="project" value="UniProtKB-KW"/>
</dbReference>
<keyword evidence="2 7" id="KW-0489">Methyltransferase</keyword>
<dbReference type="EMBL" id="CP053435">
    <property type="protein sequence ID" value="QJW91596.1"/>
    <property type="molecule type" value="Genomic_DNA"/>
</dbReference>
<evidence type="ECO:0000256" key="4">
    <source>
        <dbReference type="ARBA" id="ARBA00022691"/>
    </source>
</evidence>
<dbReference type="SUPFAM" id="SSF53335">
    <property type="entry name" value="S-adenosyl-L-methionine-dependent methyltransferases"/>
    <property type="match status" value="1"/>
</dbReference>
<evidence type="ECO:0000256" key="3">
    <source>
        <dbReference type="ARBA" id="ARBA00022679"/>
    </source>
</evidence>
<dbReference type="GO" id="GO:0009307">
    <property type="term" value="P:DNA restriction-modification system"/>
    <property type="evidence" value="ECO:0007669"/>
    <property type="project" value="InterPro"/>
</dbReference>
<dbReference type="Pfam" id="PF02086">
    <property type="entry name" value="MethyltransfD12"/>
    <property type="match status" value="1"/>
</dbReference>
<sequence length="359" mass="40011">MLKNGLGALLLSQAETANRVFDPFCGSAAVTWFIAQKTSKTVFAGDLQKYSVDLANSVLLRTAPLSQVQHRKITLCISEAKKNYFYLYNKTHLTQSVECVDYNIKLSINSPFNITRAYGGYYLSYNQAIMIDMLLNNLPDDEDLKSIMLSAIIEATSQCVAAPGHTAQPFKPRNKGLKAIMEAWRRDPIIYTERAINKLSLIHAKQVGEASITDANHLLKNLEENDLVFLDPPYSGVHYSRFYHVLESVARNEPIEVSGTGRYPSPSHRPKSDFSLRSKSSDAIENIFATISERKAKAIITYPAEGTSNGLSGLGIKEIARKYFNVKKELVKGRFSTLGGNNLNRPARLLSTELILLLE</sequence>
<evidence type="ECO:0000313" key="8">
    <source>
        <dbReference type="Proteomes" id="UP000502756"/>
    </source>
</evidence>
<keyword evidence="8" id="KW-1185">Reference proteome</keyword>
<dbReference type="KEGG" id="stae:HNV11_20535"/>
<name>A0A6M5YE46_9BACT</name>
<evidence type="ECO:0000256" key="6">
    <source>
        <dbReference type="SAM" id="MobiDB-lite"/>
    </source>
</evidence>
<dbReference type="GO" id="GO:0003676">
    <property type="term" value="F:nucleic acid binding"/>
    <property type="evidence" value="ECO:0007669"/>
    <property type="project" value="InterPro"/>
</dbReference>
<evidence type="ECO:0000256" key="1">
    <source>
        <dbReference type="ARBA" id="ARBA00011900"/>
    </source>
</evidence>
<evidence type="ECO:0000256" key="2">
    <source>
        <dbReference type="ARBA" id="ARBA00022603"/>
    </source>
</evidence>
<keyword evidence="3 7" id="KW-0808">Transferase</keyword>
<dbReference type="PROSITE" id="PS00092">
    <property type="entry name" value="N6_MTASE"/>
    <property type="match status" value="1"/>
</dbReference>
<dbReference type="InterPro" id="IPR029063">
    <property type="entry name" value="SAM-dependent_MTases_sf"/>
</dbReference>
<feature type="region of interest" description="Disordered" evidence="6">
    <location>
        <begin position="256"/>
        <end position="275"/>
    </location>
</feature>